<dbReference type="Proteomes" id="UP001153069">
    <property type="component" value="Unassembled WGS sequence"/>
</dbReference>
<reference evidence="1" key="1">
    <citation type="submission" date="2020-06" db="EMBL/GenBank/DDBJ databases">
        <authorList>
            <consortium name="Plant Systems Biology data submission"/>
        </authorList>
    </citation>
    <scope>NUCLEOTIDE SEQUENCE</scope>
    <source>
        <strain evidence="1">D6</strain>
    </source>
</reference>
<organism evidence="1 2">
    <name type="scientific">Seminavis robusta</name>
    <dbReference type="NCBI Taxonomy" id="568900"/>
    <lineage>
        <taxon>Eukaryota</taxon>
        <taxon>Sar</taxon>
        <taxon>Stramenopiles</taxon>
        <taxon>Ochrophyta</taxon>
        <taxon>Bacillariophyta</taxon>
        <taxon>Bacillariophyceae</taxon>
        <taxon>Bacillariophycidae</taxon>
        <taxon>Naviculales</taxon>
        <taxon>Naviculaceae</taxon>
        <taxon>Seminavis</taxon>
    </lineage>
</organism>
<comment type="caution">
    <text evidence="1">The sequence shown here is derived from an EMBL/GenBank/DDBJ whole genome shotgun (WGS) entry which is preliminary data.</text>
</comment>
<evidence type="ECO:0000313" key="1">
    <source>
        <dbReference type="EMBL" id="CAB9503837.1"/>
    </source>
</evidence>
<sequence>MGNFSRQWQYTNGGERAFVILGDGKLHLAGGGVTAPDSVLQRTNPAPANPPRLRSPLVVELEVGNCGPKALMLQLDMYLQQPHSMYVLGIKIYKKQPLLAGNPFPAVAILWRKAQIAGHNHTVEGVWNFGSADLNSRFVQAFCTAPASANLDAPADTAFQHNPASNPANNNVITVDATFLVQGVHYPTGVAVQAGPDLTIDLANVFYAANRAD</sequence>
<name>A0A9N8DIL1_9STRA</name>
<dbReference type="AlphaFoldDB" id="A0A9N8DIL1"/>
<gene>
    <name evidence="1" type="ORF">SEMRO_177_G077910.1</name>
</gene>
<keyword evidence="2" id="KW-1185">Reference proteome</keyword>
<dbReference type="EMBL" id="CAICTM010000176">
    <property type="protein sequence ID" value="CAB9503837.1"/>
    <property type="molecule type" value="Genomic_DNA"/>
</dbReference>
<protein>
    <submittedName>
        <fullName evidence="1">Uncharacterized protein</fullName>
    </submittedName>
</protein>
<evidence type="ECO:0000313" key="2">
    <source>
        <dbReference type="Proteomes" id="UP001153069"/>
    </source>
</evidence>
<proteinExistence type="predicted"/>
<accession>A0A9N8DIL1</accession>